<dbReference type="RefSeq" id="WP_127707066.1">
    <property type="nucleotide sequence ID" value="NZ_SACO01000003.1"/>
</dbReference>
<reference evidence="1 2" key="1">
    <citation type="submission" date="2019-01" db="EMBL/GenBank/DDBJ databases">
        <authorList>
            <person name="Chen W.-M."/>
        </authorList>
    </citation>
    <scope>NUCLEOTIDE SEQUENCE [LARGE SCALE GENOMIC DNA]</scope>
    <source>
        <strain evidence="1 2">FSY-9</strain>
    </source>
</reference>
<comment type="caution">
    <text evidence="1">The sequence shown here is derived from an EMBL/GenBank/DDBJ whole genome shotgun (WGS) entry which is preliminary data.</text>
</comment>
<dbReference type="EMBL" id="SACO01000003">
    <property type="protein sequence ID" value="RVU06302.1"/>
    <property type="molecule type" value="Genomic_DNA"/>
</dbReference>
<protein>
    <submittedName>
        <fullName evidence="1">Uncharacterized protein</fullName>
    </submittedName>
</protein>
<name>A0A3S2Y922_9SPHN</name>
<evidence type="ECO:0000313" key="2">
    <source>
        <dbReference type="Proteomes" id="UP000282837"/>
    </source>
</evidence>
<organism evidence="1 2">
    <name type="scientific">Novosphingobium umbonatum</name>
    <dbReference type="NCBI Taxonomy" id="1908524"/>
    <lineage>
        <taxon>Bacteria</taxon>
        <taxon>Pseudomonadati</taxon>
        <taxon>Pseudomonadota</taxon>
        <taxon>Alphaproteobacteria</taxon>
        <taxon>Sphingomonadales</taxon>
        <taxon>Sphingomonadaceae</taxon>
        <taxon>Novosphingobium</taxon>
    </lineage>
</organism>
<evidence type="ECO:0000313" key="1">
    <source>
        <dbReference type="EMBL" id="RVU06302.1"/>
    </source>
</evidence>
<dbReference type="AlphaFoldDB" id="A0A3S2Y922"/>
<accession>A0A3S2Y922</accession>
<dbReference type="OrthoDB" id="7507461at2"/>
<proteinExistence type="predicted"/>
<dbReference type="Proteomes" id="UP000282837">
    <property type="component" value="Unassembled WGS sequence"/>
</dbReference>
<sequence>MTQKERQYCLFMDGTKRNRNIGCKKHDNAYGINGGGSEADRLRADMTLFRHMRGNHDPMAPLVLLFTRLFGWFFFNYHGRPWRGQLVRKIFPRY</sequence>
<gene>
    <name evidence="1" type="ORF">EOE18_05585</name>
</gene>
<keyword evidence="2" id="KW-1185">Reference proteome</keyword>